<gene>
    <name evidence="1" type="ORF">MUN86_22190</name>
</gene>
<evidence type="ECO:0000313" key="2">
    <source>
        <dbReference type="Proteomes" id="UP000830401"/>
    </source>
</evidence>
<evidence type="ECO:0000313" key="1">
    <source>
        <dbReference type="EMBL" id="UOQ66170.1"/>
    </source>
</evidence>
<protein>
    <submittedName>
        <fullName evidence="1">Uncharacterized protein</fullName>
    </submittedName>
</protein>
<dbReference type="Proteomes" id="UP000830401">
    <property type="component" value="Chromosome"/>
</dbReference>
<dbReference type="EMBL" id="CP095061">
    <property type="protein sequence ID" value="UOQ66170.1"/>
    <property type="molecule type" value="Genomic_DNA"/>
</dbReference>
<proteinExistence type="predicted"/>
<keyword evidence="2" id="KW-1185">Reference proteome</keyword>
<reference evidence="1" key="1">
    <citation type="submission" date="2022-04" db="EMBL/GenBank/DDBJ databases">
        <title>Hymenobacter sp. isolated from the air.</title>
        <authorList>
            <person name="Won M."/>
            <person name="Lee C.-M."/>
            <person name="Woen H.-Y."/>
            <person name="Kwon S.-W."/>
        </authorList>
    </citation>
    <scope>NUCLEOTIDE SEQUENCE</scope>
    <source>
        <strain evidence="1">5420S-77</strain>
    </source>
</reference>
<dbReference type="RefSeq" id="WP_245120148.1">
    <property type="nucleotide sequence ID" value="NZ_CP095061.1"/>
</dbReference>
<organism evidence="1 2">
    <name type="scientific">Hymenobacter volaticus</name>
    <dbReference type="NCBI Taxonomy" id="2932254"/>
    <lineage>
        <taxon>Bacteria</taxon>
        <taxon>Pseudomonadati</taxon>
        <taxon>Bacteroidota</taxon>
        <taxon>Cytophagia</taxon>
        <taxon>Cytophagales</taxon>
        <taxon>Hymenobacteraceae</taxon>
        <taxon>Hymenobacter</taxon>
    </lineage>
</organism>
<accession>A0ABY4G5X7</accession>
<sequence>MTENYLQSIGFEPFARTEGNSRLTAADSIAWRYRHAHAAQDGTHLYAEHPLGIARCRLSTLPAPLDQHDVLLDTGLDDHAALEAAISSFFTTHGGIGTLIAQNSANTYRPYRRQE</sequence>
<name>A0ABY4G5X7_9BACT</name>